<organism evidence="2 3">
    <name type="scientific">Manihot esculenta</name>
    <name type="common">Cassava</name>
    <name type="synonym">Jatropha manihot</name>
    <dbReference type="NCBI Taxonomy" id="3983"/>
    <lineage>
        <taxon>Eukaryota</taxon>
        <taxon>Viridiplantae</taxon>
        <taxon>Streptophyta</taxon>
        <taxon>Embryophyta</taxon>
        <taxon>Tracheophyta</taxon>
        <taxon>Spermatophyta</taxon>
        <taxon>Magnoliopsida</taxon>
        <taxon>eudicotyledons</taxon>
        <taxon>Gunneridae</taxon>
        <taxon>Pentapetalae</taxon>
        <taxon>rosids</taxon>
        <taxon>fabids</taxon>
        <taxon>Malpighiales</taxon>
        <taxon>Euphorbiaceae</taxon>
        <taxon>Crotonoideae</taxon>
        <taxon>Manihoteae</taxon>
        <taxon>Manihot</taxon>
    </lineage>
</organism>
<dbReference type="Gramene" id="Manes.10G108300.1.v8.1">
    <property type="protein sequence ID" value="Manes.10G108300.1.v8.1.CDS.1"/>
    <property type="gene ID" value="Manes.10G108300.v8.1"/>
</dbReference>
<keyword evidence="3" id="KW-1185">Reference proteome</keyword>
<feature type="chain" id="PRO_5012135322" evidence="1">
    <location>
        <begin position="20"/>
        <end position="94"/>
    </location>
</feature>
<gene>
    <name evidence="2" type="ORF">MANES_10G108300v8</name>
</gene>
<keyword evidence="1" id="KW-0732">Signal</keyword>
<accession>A0A2C9V6F1</accession>
<evidence type="ECO:0000313" key="3">
    <source>
        <dbReference type="Proteomes" id="UP000091857"/>
    </source>
</evidence>
<sequence length="94" mass="10471">MMKLVMLMILIVAVSSSLAIQLELEPRKEKIGNQRINTHSYAYEDAGKHPMMSKYVSDHIQKGNFIHEDQMPKLRRILTGINAPPSHSSPGGSG</sequence>
<feature type="signal peptide" evidence="1">
    <location>
        <begin position="1"/>
        <end position="19"/>
    </location>
</feature>
<name>A0A2C9V6F1_MANES</name>
<reference evidence="3" key="1">
    <citation type="journal article" date="2016" name="Nat. Biotechnol.">
        <title>Sequencing wild and cultivated cassava and related species reveals extensive interspecific hybridization and genetic diversity.</title>
        <authorList>
            <person name="Bredeson J.V."/>
            <person name="Lyons J.B."/>
            <person name="Prochnik S.E."/>
            <person name="Wu G.A."/>
            <person name="Ha C.M."/>
            <person name="Edsinger-Gonzales E."/>
            <person name="Grimwood J."/>
            <person name="Schmutz J."/>
            <person name="Rabbi I.Y."/>
            <person name="Egesi C."/>
            <person name="Nauluvula P."/>
            <person name="Lebot V."/>
            <person name="Ndunguru J."/>
            <person name="Mkamilo G."/>
            <person name="Bart R.S."/>
            <person name="Setter T.L."/>
            <person name="Gleadow R.M."/>
            <person name="Kulakow P."/>
            <person name="Ferguson M.E."/>
            <person name="Rounsley S."/>
            <person name="Rokhsar D.S."/>
        </authorList>
    </citation>
    <scope>NUCLEOTIDE SEQUENCE [LARGE SCALE GENOMIC DNA]</scope>
    <source>
        <strain evidence="3">cv. AM560-2</strain>
    </source>
</reference>
<evidence type="ECO:0000313" key="2">
    <source>
        <dbReference type="EMBL" id="OAY39604.1"/>
    </source>
</evidence>
<protein>
    <submittedName>
        <fullName evidence="2">Uncharacterized protein</fullName>
    </submittedName>
</protein>
<dbReference type="EMBL" id="CM004396">
    <property type="protein sequence ID" value="OAY39604.1"/>
    <property type="molecule type" value="Genomic_DNA"/>
</dbReference>
<comment type="caution">
    <text evidence="2">The sequence shown here is derived from an EMBL/GenBank/DDBJ whole genome shotgun (WGS) entry which is preliminary data.</text>
</comment>
<dbReference type="Gramene" id="Manes.10G108300.2.v8.1">
    <property type="protein sequence ID" value="Manes.10G108300.2.v8.1.CDS.1"/>
    <property type="gene ID" value="Manes.10G108300.v8.1"/>
</dbReference>
<evidence type="ECO:0000256" key="1">
    <source>
        <dbReference type="SAM" id="SignalP"/>
    </source>
</evidence>
<dbReference type="Proteomes" id="UP000091857">
    <property type="component" value="Chromosome 10"/>
</dbReference>
<proteinExistence type="predicted"/>
<dbReference type="AlphaFoldDB" id="A0A2C9V6F1"/>